<comment type="caution">
    <text evidence="2">The sequence shown here is derived from an EMBL/GenBank/DDBJ whole genome shotgun (WGS) entry which is preliminary data.</text>
</comment>
<organism evidence="2 3">
    <name type="scientific">Mycena indigotica</name>
    <dbReference type="NCBI Taxonomy" id="2126181"/>
    <lineage>
        <taxon>Eukaryota</taxon>
        <taxon>Fungi</taxon>
        <taxon>Dikarya</taxon>
        <taxon>Basidiomycota</taxon>
        <taxon>Agaricomycotina</taxon>
        <taxon>Agaricomycetes</taxon>
        <taxon>Agaricomycetidae</taxon>
        <taxon>Agaricales</taxon>
        <taxon>Marasmiineae</taxon>
        <taxon>Mycenaceae</taxon>
        <taxon>Mycena</taxon>
    </lineage>
</organism>
<evidence type="ECO:0000313" key="3">
    <source>
        <dbReference type="Proteomes" id="UP000636479"/>
    </source>
</evidence>
<keyword evidence="3" id="KW-1185">Reference proteome</keyword>
<feature type="signal peptide" evidence="1">
    <location>
        <begin position="1"/>
        <end position="21"/>
    </location>
</feature>
<evidence type="ECO:0000313" key="2">
    <source>
        <dbReference type="EMBL" id="KAF7299247.1"/>
    </source>
</evidence>
<proteinExistence type="predicted"/>
<dbReference type="GeneID" id="59347909"/>
<reference evidence="2" key="1">
    <citation type="submission" date="2020-05" db="EMBL/GenBank/DDBJ databases">
        <title>Mycena genomes resolve the evolution of fungal bioluminescence.</title>
        <authorList>
            <person name="Tsai I.J."/>
        </authorList>
    </citation>
    <scope>NUCLEOTIDE SEQUENCE</scope>
    <source>
        <strain evidence="2">171206Taipei</strain>
    </source>
</reference>
<protein>
    <submittedName>
        <fullName evidence="2">Uncharacterized protein</fullName>
    </submittedName>
</protein>
<gene>
    <name evidence="2" type="ORF">MIND_00873400</name>
</gene>
<name>A0A8H6SJ32_9AGAR</name>
<feature type="chain" id="PRO_5035003083" evidence="1">
    <location>
        <begin position="22"/>
        <end position="247"/>
    </location>
</feature>
<dbReference type="RefSeq" id="XP_037218635.1">
    <property type="nucleotide sequence ID" value="XM_037365393.1"/>
</dbReference>
<dbReference type="AlphaFoldDB" id="A0A8H6SJ32"/>
<keyword evidence="1" id="KW-0732">Signal</keyword>
<accession>A0A8H6SJ32</accession>
<dbReference type="EMBL" id="JACAZF010000007">
    <property type="protein sequence ID" value="KAF7299247.1"/>
    <property type="molecule type" value="Genomic_DNA"/>
</dbReference>
<dbReference type="Proteomes" id="UP000636479">
    <property type="component" value="Unassembled WGS sequence"/>
</dbReference>
<sequence length="247" mass="26605">MTIPLKSCLFLLLSAVSTASAKTLLTNVTDNKIVSSGDFKTLGALKWQSSGILFDGCSDSVTFPIAIDKCFSLQLSASPKENLQAPNADSPRQRIEFLTEGAADGATFRYSWKYYLSSKTGTTKNFFHLMQLLMRDGGPVIALDAVNDKVALRDFVRDCPAKGCPSIDLDDFTDRTTAHDMLVTFGPNGAVQYTVKDSVGGKTLLSYSATGEMGKSSTSLKFGMYRLAVDGMTAARAALGDFTVKKL</sequence>
<evidence type="ECO:0000256" key="1">
    <source>
        <dbReference type="SAM" id="SignalP"/>
    </source>
</evidence>
<dbReference type="OrthoDB" id="2538281at2759"/>